<dbReference type="InterPro" id="IPR044929">
    <property type="entry name" value="DNA/RNA_non-sp_Endonuclease_sf"/>
</dbReference>
<feature type="binding site" evidence="9">
    <location>
        <position position="114"/>
    </location>
    <ligand>
        <name>Mg(2+)</name>
        <dbReference type="ChEBI" id="CHEBI:18420"/>
        <note>catalytic</note>
    </ligand>
</feature>
<dbReference type="SMART" id="SM00477">
    <property type="entry name" value="NUC"/>
    <property type="match status" value="1"/>
</dbReference>
<dbReference type="Pfam" id="PF01223">
    <property type="entry name" value="Endonuclease_NS"/>
    <property type="match status" value="1"/>
</dbReference>
<evidence type="ECO:0000256" key="5">
    <source>
        <dbReference type="ARBA" id="ARBA00022759"/>
    </source>
</evidence>
<dbReference type="GO" id="GO:0003676">
    <property type="term" value="F:nucleic acid binding"/>
    <property type="evidence" value="ECO:0007669"/>
    <property type="project" value="InterPro"/>
</dbReference>
<organism evidence="13 14">
    <name type="scientific">Winogradskyella endarachnes</name>
    <dbReference type="NCBI Taxonomy" id="2681965"/>
    <lineage>
        <taxon>Bacteria</taxon>
        <taxon>Pseudomonadati</taxon>
        <taxon>Bacteroidota</taxon>
        <taxon>Flavobacteriia</taxon>
        <taxon>Flavobacteriales</taxon>
        <taxon>Flavobacteriaceae</taxon>
        <taxon>Winogradskyella</taxon>
    </lineage>
</organism>
<dbReference type="CDD" id="cd00091">
    <property type="entry name" value="NUC"/>
    <property type="match status" value="1"/>
</dbReference>
<keyword evidence="6 10" id="KW-0378">Hydrolase</keyword>
<dbReference type="SMART" id="SM00892">
    <property type="entry name" value="Endonuclease_NS"/>
    <property type="match status" value="1"/>
</dbReference>
<feature type="domain" description="DNA/RNA non-specific endonuclease/pyrophosphatase/phosphodiesterase" evidence="12">
    <location>
        <begin position="22"/>
        <end position="225"/>
    </location>
</feature>
<dbReference type="Proteomes" id="UP000478208">
    <property type="component" value="Unassembled WGS sequence"/>
</dbReference>
<evidence type="ECO:0000313" key="14">
    <source>
        <dbReference type="Proteomes" id="UP000478208"/>
    </source>
</evidence>
<keyword evidence="4 9" id="KW-0479">Metal-binding</keyword>
<dbReference type="GO" id="GO:0004519">
    <property type="term" value="F:endonuclease activity"/>
    <property type="evidence" value="ECO:0007669"/>
    <property type="project" value="UniProtKB-UniRule"/>
</dbReference>
<dbReference type="InterPro" id="IPR001604">
    <property type="entry name" value="Endo_G_ENPP1-like_dom"/>
</dbReference>
<dbReference type="Gene3D" id="3.40.570.10">
    <property type="entry name" value="Extracellular Endonuclease, subunit A"/>
    <property type="match status" value="1"/>
</dbReference>
<accession>A0A6L6U9R7</accession>
<dbReference type="AlphaFoldDB" id="A0A6L6U9R7"/>
<dbReference type="InterPro" id="IPR020821">
    <property type="entry name" value="ENPP1-3/EXOG-like_nuc-like"/>
</dbReference>
<comment type="caution">
    <text evidence="13">The sequence shown here is derived from an EMBL/GenBank/DDBJ whole genome shotgun (WGS) entry which is preliminary data.</text>
</comment>
<evidence type="ECO:0000313" key="13">
    <source>
        <dbReference type="EMBL" id="MUU77667.1"/>
    </source>
</evidence>
<evidence type="ECO:0000259" key="11">
    <source>
        <dbReference type="SMART" id="SM00477"/>
    </source>
</evidence>
<name>A0A6L6U9R7_9FLAO</name>
<dbReference type="RefSeq" id="WP_157362471.1">
    <property type="nucleotide sequence ID" value="NZ_WOWS01000001.1"/>
</dbReference>
<evidence type="ECO:0000256" key="9">
    <source>
        <dbReference type="PIRSR" id="PIRSR640255-2"/>
    </source>
</evidence>
<dbReference type="PANTHER" id="PTHR13966">
    <property type="entry name" value="ENDONUCLEASE RELATED"/>
    <property type="match status" value="1"/>
</dbReference>
<dbReference type="PROSITE" id="PS01070">
    <property type="entry name" value="NUCLEASE_NON_SPEC"/>
    <property type="match status" value="1"/>
</dbReference>
<feature type="active site" description="Proton acceptor" evidence="8">
    <location>
        <position position="83"/>
    </location>
</feature>
<dbReference type="PANTHER" id="PTHR13966:SF5">
    <property type="entry name" value="ENDONUCLEASE G, MITOCHONDRIAL"/>
    <property type="match status" value="1"/>
</dbReference>
<dbReference type="EC" id="3.1.30.-" evidence="10"/>
<evidence type="ECO:0000256" key="2">
    <source>
        <dbReference type="ARBA" id="ARBA00010052"/>
    </source>
</evidence>
<dbReference type="InterPro" id="IPR044925">
    <property type="entry name" value="His-Me_finger_sf"/>
</dbReference>
<comment type="cofactor">
    <cofactor evidence="1 10">
        <name>Mg(2+)</name>
        <dbReference type="ChEBI" id="CHEBI:18420"/>
    </cofactor>
</comment>
<evidence type="ECO:0000256" key="3">
    <source>
        <dbReference type="ARBA" id="ARBA00022722"/>
    </source>
</evidence>
<dbReference type="GO" id="GO:0046872">
    <property type="term" value="F:metal ion binding"/>
    <property type="evidence" value="ECO:0007669"/>
    <property type="project" value="UniProtKB-KW"/>
</dbReference>
<evidence type="ECO:0000256" key="4">
    <source>
        <dbReference type="ARBA" id="ARBA00022723"/>
    </source>
</evidence>
<evidence type="ECO:0000256" key="10">
    <source>
        <dbReference type="RuleBase" id="RU366055"/>
    </source>
</evidence>
<keyword evidence="3 10" id="KW-0540">Nuclease</keyword>
<reference evidence="13 14" key="1">
    <citation type="submission" date="2019-12" db="EMBL/GenBank/DDBJ databases">
        <authorList>
            <person name="Li J."/>
        </authorList>
    </citation>
    <scope>NUCLEOTIDE SEQUENCE [LARGE SCALE GENOMIC DNA]</scope>
    <source>
        <strain evidence="13 14">HL2-2</strain>
    </source>
</reference>
<dbReference type="EMBL" id="WOWS01000001">
    <property type="protein sequence ID" value="MUU77667.1"/>
    <property type="molecule type" value="Genomic_DNA"/>
</dbReference>
<dbReference type="InterPro" id="IPR040255">
    <property type="entry name" value="Non-specific_endonuclease"/>
</dbReference>
<evidence type="ECO:0000256" key="7">
    <source>
        <dbReference type="ARBA" id="ARBA00022842"/>
    </source>
</evidence>
<evidence type="ECO:0000256" key="8">
    <source>
        <dbReference type="PIRSR" id="PIRSR640255-1"/>
    </source>
</evidence>
<dbReference type="InterPro" id="IPR018524">
    <property type="entry name" value="DNA/RNA_endonuclease_AS"/>
</dbReference>
<evidence type="ECO:0000259" key="12">
    <source>
        <dbReference type="SMART" id="SM00892"/>
    </source>
</evidence>
<evidence type="ECO:0000256" key="6">
    <source>
        <dbReference type="ARBA" id="ARBA00022801"/>
    </source>
</evidence>
<sequence length="241" mass="28248">MNHPNLKRETRYGLPTADQILYNRHYVLGYSYYFRQAKWALEIIDKDRTDIERLDNFRSDYRIPEGFRADKEVYQNSGLDRGHLVASANQFENEIQNSETFLLSNMCPQKPDFNKGVWKKLEEAIRILDSDPKVFETYVISGPLFYFDQEVVMMGDNNANISVSLPIPHAFFKSVLTERNTGTINMWSFIIPNKKTSEHLEDFLVETTKVEKIAGLLLWETLLGTKIINKKSRKRKMWKLP</sequence>
<keyword evidence="14" id="KW-1185">Reference proteome</keyword>
<feature type="domain" description="ENPP1-3/EXOG-like endonuclease/phosphodiesterase" evidence="11">
    <location>
        <begin position="23"/>
        <end position="225"/>
    </location>
</feature>
<comment type="similarity">
    <text evidence="2 10">Belongs to the DNA/RNA non-specific endonuclease family.</text>
</comment>
<dbReference type="SUPFAM" id="SSF54060">
    <property type="entry name" value="His-Me finger endonucleases"/>
    <property type="match status" value="1"/>
</dbReference>
<proteinExistence type="inferred from homology"/>
<dbReference type="GO" id="GO:0016787">
    <property type="term" value="F:hydrolase activity"/>
    <property type="evidence" value="ECO:0007669"/>
    <property type="project" value="UniProtKB-KW"/>
</dbReference>
<protein>
    <recommendedName>
        <fullName evidence="10">Endonuclease</fullName>
        <ecNumber evidence="10">3.1.30.-</ecNumber>
    </recommendedName>
</protein>
<keyword evidence="5 10" id="KW-0255">Endonuclease</keyword>
<evidence type="ECO:0000256" key="1">
    <source>
        <dbReference type="ARBA" id="ARBA00001946"/>
    </source>
</evidence>
<gene>
    <name evidence="13" type="ORF">GN138_04355</name>
</gene>
<keyword evidence="7" id="KW-0460">Magnesium</keyword>